<dbReference type="HOGENOM" id="CLU_025227_0_0_1"/>
<dbReference type="InParanoid" id="K1PBF8"/>
<evidence type="ECO:0000256" key="1">
    <source>
        <dbReference type="SAM" id="MobiDB-lite"/>
    </source>
</evidence>
<dbReference type="GO" id="GO:0007165">
    <property type="term" value="P:signal transduction"/>
    <property type="evidence" value="ECO:0007669"/>
    <property type="project" value="InterPro"/>
</dbReference>
<dbReference type="GO" id="GO:0005634">
    <property type="term" value="C:nucleus"/>
    <property type="evidence" value="ECO:0007669"/>
    <property type="project" value="TreeGrafter"/>
</dbReference>
<dbReference type="CDD" id="cd16105">
    <property type="entry name" value="Ubl_ASPSCR1_like"/>
    <property type="match status" value="1"/>
</dbReference>
<dbReference type="PROSITE" id="PS50898">
    <property type="entry name" value="RBD"/>
    <property type="match status" value="1"/>
</dbReference>
<dbReference type="AlphaFoldDB" id="K1PBF8"/>
<dbReference type="SUPFAM" id="SSF54236">
    <property type="entry name" value="Ubiquitin-like"/>
    <property type="match status" value="2"/>
</dbReference>
<dbReference type="CDD" id="cd16118">
    <property type="entry name" value="UBX2_UBXN9"/>
    <property type="match status" value="1"/>
</dbReference>
<dbReference type="GO" id="GO:0005737">
    <property type="term" value="C:cytoplasm"/>
    <property type="evidence" value="ECO:0007669"/>
    <property type="project" value="TreeGrafter"/>
</dbReference>
<dbReference type="PANTHER" id="PTHR46467:SF1">
    <property type="entry name" value="TETHER CONTAINING UBX DOMAIN FOR GLUT4"/>
    <property type="match status" value="1"/>
</dbReference>
<dbReference type="InterPro" id="IPR029071">
    <property type="entry name" value="Ubiquitin-like_domsf"/>
</dbReference>
<dbReference type="FunCoup" id="K1PBF8">
    <property type="interactions" value="798"/>
</dbReference>
<feature type="region of interest" description="Disordered" evidence="1">
    <location>
        <begin position="571"/>
        <end position="605"/>
    </location>
</feature>
<dbReference type="EMBL" id="JH817888">
    <property type="protein sequence ID" value="EKC21122.1"/>
    <property type="molecule type" value="Genomic_DNA"/>
</dbReference>
<dbReference type="GO" id="GO:0012506">
    <property type="term" value="C:vesicle membrane"/>
    <property type="evidence" value="ECO:0007669"/>
    <property type="project" value="TreeGrafter"/>
</dbReference>
<dbReference type="CDD" id="cd17075">
    <property type="entry name" value="UBX1_UBXN9"/>
    <property type="match status" value="1"/>
</dbReference>
<dbReference type="InterPro" id="IPR021569">
    <property type="entry name" value="TUG-UBL1"/>
</dbReference>
<gene>
    <name evidence="2" type="ORF">CGI_10004575</name>
</gene>
<protein>
    <submittedName>
        <fullName evidence="2">Tether containing UBX domain for GLUT4</fullName>
    </submittedName>
</protein>
<evidence type="ECO:0000313" key="2">
    <source>
        <dbReference type="EMBL" id="EKC21122.1"/>
    </source>
</evidence>
<dbReference type="GO" id="GO:0006886">
    <property type="term" value="P:intracellular protein transport"/>
    <property type="evidence" value="ECO:0007669"/>
    <property type="project" value="TreeGrafter"/>
</dbReference>
<dbReference type="InterPro" id="IPR003116">
    <property type="entry name" value="RBD_dom"/>
</dbReference>
<accession>K1PBF8</accession>
<dbReference type="InterPro" id="IPR059238">
    <property type="entry name" value="UBX1_UBXN9"/>
</dbReference>
<organism evidence="2">
    <name type="scientific">Magallana gigas</name>
    <name type="common">Pacific oyster</name>
    <name type="synonym">Crassostrea gigas</name>
    <dbReference type="NCBI Taxonomy" id="29159"/>
    <lineage>
        <taxon>Eukaryota</taxon>
        <taxon>Metazoa</taxon>
        <taxon>Spiralia</taxon>
        <taxon>Lophotrochozoa</taxon>
        <taxon>Mollusca</taxon>
        <taxon>Bivalvia</taxon>
        <taxon>Autobranchia</taxon>
        <taxon>Pteriomorphia</taxon>
        <taxon>Ostreida</taxon>
        <taxon>Ostreoidea</taxon>
        <taxon>Ostreidae</taxon>
        <taxon>Magallana</taxon>
    </lineage>
</organism>
<dbReference type="PROSITE" id="PS50033">
    <property type="entry name" value="UBX"/>
    <property type="match status" value="1"/>
</dbReference>
<dbReference type="Pfam" id="PF11470">
    <property type="entry name" value="TUG-UBL1"/>
    <property type="match status" value="1"/>
</dbReference>
<dbReference type="InterPro" id="IPR001012">
    <property type="entry name" value="UBX_dom"/>
</dbReference>
<feature type="region of interest" description="Disordered" evidence="1">
    <location>
        <begin position="342"/>
        <end position="364"/>
    </location>
</feature>
<sequence>MSTVQVLCPNGRRQNVKVTPNTKLLQVLEEVCKKQGFLPPEDFTLKHGRKPVDVTLSLRYSNLPNNVKLELVKSESSREEQDVLIALQLEDGQRLQHTFPPASSLWDILQHWENADSTRKGNLCKVDPSTKPHTQTTCIYMREEIIGEIALQSMTLRKLGLTGGKAVIRLVHRPVDDSIMAEILDKIEREKTKLQKLDLMAQRQLSQQEGKSEDIVQSKEAQSVDKSSTAEDKTEGPKNSASRISEAMEVDAKQSASVPSTSQQQQPMEVEDKIETEGHRAMATGQGHGQSNQQQDFAETIRQMNIPGVQVFSPGDFHELSAQEQEVARRLAAHYMPLMGLHPSPDQQKAAAGSKPKRGRPQEAPMFSEFKFPEETKGKEVYKNELSEVNREEYKPCDRQAVLFNAEETTRTATSNEDLPDEFFEINENDIKRMMVDLQKKVEADQPLLTRSMIQERLESKYAKYQQVVVRVQFPDKVVLQGLFRPKETVFALHKFVRGHLEDKSLKFYLYTAPPKQVLKDQTLTLIQAKLAPASVVYFGSETTKDHYLSEAVMKEIGPKSKAEDIVGNCLSKDDTSTSTGTDSNPGPSKQPSKPASNASGDPKKPGVPKWFTVVVLDGWLSEAAMLKAPGKVVSSCQRYRGDNRRGLFLANLSSLSFCENVKTKKIQNSTQFKHALSQHSLLSESPRTNG</sequence>
<dbReference type="PANTHER" id="PTHR46467">
    <property type="entry name" value="TETHER CONTAINING UBX DOMAIN FOR GLUT4"/>
    <property type="match status" value="1"/>
</dbReference>
<reference evidence="2" key="1">
    <citation type="journal article" date="2012" name="Nature">
        <title>The oyster genome reveals stress adaptation and complexity of shell formation.</title>
        <authorList>
            <person name="Zhang G."/>
            <person name="Fang X."/>
            <person name="Guo X."/>
            <person name="Li L."/>
            <person name="Luo R."/>
            <person name="Xu F."/>
            <person name="Yang P."/>
            <person name="Zhang L."/>
            <person name="Wang X."/>
            <person name="Qi H."/>
            <person name="Xiong Z."/>
            <person name="Que H."/>
            <person name="Xie Y."/>
            <person name="Holland P.W."/>
            <person name="Paps J."/>
            <person name="Zhu Y."/>
            <person name="Wu F."/>
            <person name="Chen Y."/>
            <person name="Wang J."/>
            <person name="Peng C."/>
            <person name="Meng J."/>
            <person name="Yang L."/>
            <person name="Liu J."/>
            <person name="Wen B."/>
            <person name="Zhang N."/>
            <person name="Huang Z."/>
            <person name="Zhu Q."/>
            <person name="Feng Y."/>
            <person name="Mount A."/>
            <person name="Hedgecock D."/>
            <person name="Xu Z."/>
            <person name="Liu Y."/>
            <person name="Domazet-Loso T."/>
            <person name="Du Y."/>
            <person name="Sun X."/>
            <person name="Zhang S."/>
            <person name="Liu B."/>
            <person name="Cheng P."/>
            <person name="Jiang X."/>
            <person name="Li J."/>
            <person name="Fan D."/>
            <person name="Wang W."/>
            <person name="Fu W."/>
            <person name="Wang T."/>
            <person name="Wang B."/>
            <person name="Zhang J."/>
            <person name="Peng Z."/>
            <person name="Li Y."/>
            <person name="Li N."/>
            <person name="Wang J."/>
            <person name="Chen M."/>
            <person name="He Y."/>
            <person name="Tan F."/>
            <person name="Song X."/>
            <person name="Zheng Q."/>
            <person name="Huang R."/>
            <person name="Yang H."/>
            <person name="Du X."/>
            <person name="Chen L."/>
            <person name="Yang M."/>
            <person name="Gaffney P.M."/>
            <person name="Wang S."/>
            <person name="Luo L."/>
            <person name="She Z."/>
            <person name="Ming Y."/>
            <person name="Huang W."/>
            <person name="Zhang S."/>
            <person name="Huang B."/>
            <person name="Zhang Y."/>
            <person name="Qu T."/>
            <person name="Ni P."/>
            <person name="Miao G."/>
            <person name="Wang J."/>
            <person name="Wang Q."/>
            <person name="Steinberg C.E."/>
            <person name="Wang H."/>
            <person name="Li N."/>
            <person name="Qian L."/>
            <person name="Zhang G."/>
            <person name="Li Y."/>
            <person name="Yang H."/>
            <person name="Liu X."/>
            <person name="Wang J."/>
            <person name="Yin Y."/>
            <person name="Wang J."/>
        </authorList>
    </citation>
    <scope>NUCLEOTIDE SEQUENCE [LARGE SCALE GENOMIC DNA]</scope>
    <source>
        <strain evidence="2">05x7-T-G4-1.051#20</strain>
    </source>
</reference>
<feature type="compositionally biased region" description="Polar residues" evidence="1">
    <location>
        <begin position="254"/>
        <end position="267"/>
    </location>
</feature>
<dbReference type="GO" id="GO:0042593">
    <property type="term" value="P:glucose homeostasis"/>
    <property type="evidence" value="ECO:0007669"/>
    <property type="project" value="TreeGrafter"/>
</dbReference>
<feature type="region of interest" description="Disordered" evidence="1">
    <location>
        <begin position="205"/>
        <end position="271"/>
    </location>
</feature>
<feature type="compositionally biased region" description="Polar residues" evidence="1">
    <location>
        <begin position="585"/>
        <end position="600"/>
    </location>
</feature>
<dbReference type="Gene3D" id="3.10.20.90">
    <property type="entry name" value="Phosphatidylinositol 3-kinase Catalytic Subunit, Chain A, domain 1"/>
    <property type="match status" value="2"/>
</dbReference>
<name>K1PBF8_MAGGI</name>
<proteinExistence type="predicted"/>
<dbReference type="Pfam" id="PF00789">
    <property type="entry name" value="UBX"/>
    <property type="match status" value="1"/>
</dbReference>